<evidence type="ECO:0000256" key="1">
    <source>
        <dbReference type="SAM" id="MobiDB-lite"/>
    </source>
</evidence>
<reference evidence="2" key="1">
    <citation type="submission" date="2023-06" db="EMBL/GenBank/DDBJ databases">
        <title>Comparative genomics of Bacillaceae isolates and their secondary metabolite potential.</title>
        <authorList>
            <person name="Song L."/>
            <person name="Nielsen L.J."/>
            <person name="Mohite O."/>
            <person name="Xu X."/>
            <person name="Weber T."/>
            <person name="Kovacs A.T."/>
        </authorList>
    </citation>
    <scope>NUCLEOTIDE SEQUENCE</scope>
    <source>
        <strain evidence="2">D8_B_37</strain>
    </source>
</reference>
<evidence type="ECO:0000313" key="2">
    <source>
        <dbReference type="EMBL" id="MDM5451995.1"/>
    </source>
</evidence>
<evidence type="ECO:0000313" key="3">
    <source>
        <dbReference type="Proteomes" id="UP001234602"/>
    </source>
</evidence>
<feature type="region of interest" description="Disordered" evidence="1">
    <location>
        <begin position="1"/>
        <end position="32"/>
    </location>
</feature>
<dbReference type="EMBL" id="JAUCEY010000008">
    <property type="protein sequence ID" value="MDM5451995.1"/>
    <property type="molecule type" value="Genomic_DNA"/>
</dbReference>
<accession>A0AAW7IDE7</accession>
<dbReference type="RefSeq" id="WP_125162981.1">
    <property type="nucleotide sequence ID" value="NZ_JAUCEY010000008.1"/>
</dbReference>
<proteinExistence type="predicted"/>
<name>A0AAW7IDE7_9BACI</name>
<gene>
    <name evidence="2" type="ORF">QUF89_07255</name>
</gene>
<dbReference type="AlphaFoldDB" id="A0AAW7IDE7"/>
<comment type="caution">
    <text evidence="2">The sequence shown here is derived from an EMBL/GenBank/DDBJ whole genome shotgun (WGS) entry which is preliminary data.</text>
</comment>
<dbReference type="Proteomes" id="UP001234602">
    <property type="component" value="Unassembled WGS sequence"/>
</dbReference>
<feature type="compositionally biased region" description="Basic and acidic residues" evidence="1">
    <location>
        <begin position="1"/>
        <end position="26"/>
    </location>
</feature>
<sequence>MSNNEKQDGKSNRRQGSEYNREHSNNDPDYMVNAWDETNVEDSFVQSAIQEEFNNPVIQESILKFNKIANEEEKES</sequence>
<protein>
    <submittedName>
        <fullName evidence="2">Uncharacterized protein</fullName>
    </submittedName>
</protein>
<organism evidence="2 3">
    <name type="scientific">Peribacillus simplex</name>
    <dbReference type="NCBI Taxonomy" id="1478"/>
    <lineage>
        <taxon>Bacteria</taxon>
        <taxon>Bacillati</taxon>
        <taxon>Bacillota</taxon>
        <taxon>Bacilli</taxon>
        <taxon>Bacillales</taxon>
        <taxon>Bacillaceae</taxon>
        <taxon>Peribacillus</taxon>
    </lineage>
</organism>